<feature type="transmembrane region" description="Helical" evidence="5">
    <location>
        <begin position="117"/>
        <end position="137"/>
    </location>
</feature>
<evidence type="ECO:0000256" key="1">
    <source>
        <dbReference type="ARBA" id="ARBA00004370"/>
    </source>
</evidence>
<dbReference type="PANTHER" id="PTHR11863">
    <property type="entry name" value="STEROL DESATURASE"/>
    <property type="match status" value="1"/>
</dbReference>
<feature type="domain" description="Fatty acid hydroxylase" evidence="6">
    <location>
        <begin position="124"/>
        <end position="200"/>
    </location>
</feature>
<dbReference type="InterPro" id="IPR050307">
    <property type="entry name" value="Sterol_Desaturase_Related"/>
</dbReference>
<reference evidence="8" key="1">
    <citation type="submission" date="2025-08" db="UniProtKB">
        <authorList>
            <consortium name="RefSeq"/>
        </authorList>
    </citation>
    <scope>IDENTIFICATION</scope>
</reference>
<evidence type="ECO:0000313" key="7">
    <source>
        <dbReference type="Proteomes" id="UP000695022"/>
    </source>
</evidence>
<keyword evidence="7" id="KW-1185">Reference proteome</keyword>
<protein>
    <submittedName>
        <fullName evidence="8">Lathosterol oxidase-like isoform X2</fullName>
    </submittedName>
</protein>
<accession>A0ABM1DN66</accession>
<evidence type="ECO:0000256" key="3">
    <source>
        <dbReference type="ARBA" id="ARBA00022989"/>
    </source>
</evidence>
<evidence type="ECO:0000256" key="5">
    <source>
        <dbReference type="SAM" id="Phobius"/>
    </source>
</evidence>
<dbReference type="InterPro" id="IPR006694">
    <property type="entry name" value="Fatty_acid_hydroxylase"/>
</dbReference>
<sequence>MDIVLRATDDYFFTPYVYPQSWQRDDIWRQIISLSLIVNIGGYLLYIIPTTLDYLFIFDKSLMKHPQFMKDQVKLEIFYASKSIPLMGALTTIVFLFEVRGYSKLYDNWNDTPYGVFGMGLSILSFMFFNDMMIYWIHRFLHYRWFYKYIHKDHHKWKIPSPFASHAFHPIDGFLQSTPYHIYPFLFPLHKATYLLLFISCLQQPTLCSSSVSTCGPSRYTTATSACRRCCSRSSTAPRITSTTTSITTTTTVST</sequence>
<keyword evidence="3 5" id="KW-1133">Transmembrane helix</keyword>
<evidence type="ECO:0000256" key="4">
    <source>
        <dbReference type="ARBA" id="ARBA00023136"/>
    </source>
</evidence>
<organism evidence="7 8">
    <name type="scientific">Priapulus caudatus</name>
    <name type="common">Priapulid worm</name>
    <dbReference type="NCBI Taxonomy" id="37621"/>
    <lineage>
        <taxon>Eukaryota</taxon>
        <taxon>Metazoa</taxon>
        <taxon>Ecdysozoa</taxon>
        <taxon>Scalidophora</taxon>
        <taxon>Priapulida</taxon>
        <taxon>Priapulimorpha</taxon>
        <taxon>Priapulimorphida</taxon>
        <taxon>Priapulidae</taxon>
        <taxon>Priapulus</taxon>
    </lineage>
</organism>
<dbReference type="RefSeq" id="XP_014661387.1">
    <property type="nucleotide sequence ID" value="XM_014805901.1"/>
</dbReference>
<name>A0ABM1DN66_PRICU</name>
<evidence type="ECO:0000256" key="2">
    <source>
        <dbReference type="ARBA" id="ARBA00022692"/>
    </source>
</evidence>
<dbReference type="Proteomes" id="UP000695022">
    <property type="component" value="Unplaced"/>
</dbReference>
<feature type="transmembrane region" description="Helical" evidence="5">
    <location>
        <begin position="77"/>
        <end position="97"/>
    </location>
</feature>
<evidence type="ECO:0000259" key="6">
    <source>
        <dbReference type="Pfam" id="PF04116"/>
    </source>
</evidence>
<keyword evidence="2 5" id="KW-0812">Transmembrane</keyword>
<proteinExistence type="predicted"/>
<evidence type="ECO:0000313" key="8">
    <source>
        <dbReference type="RefSeq" id="XP_014661387.1"/>
    </source>
</evidence>
<comment type="subcellular location">
    <subcellularLocation>
        <location evidence="1">Membrane</location>
    </subcellularLocation>
</comment>
<dbReference type="Pfam" id="PF04116">
    <property type="entry name" value="FA_hydroxylase"/>
    <property type="match status" value="1"/>
</dbReference>
<keyword evidence="4 5" id="KW-0472">Membrane</keyword>
<feature type="transmembrane region" description="Helical" evidence="5">
    <location>
        <begin position="31"/>
        <end position="56"/>
    </location>
</feature>
<dbReference type="GeneID" id="106804632"/>
<gene>
    <name evidence="8" type="primary">LOC106804632</name>
</gene>